<dbReference type="OMA" id="HHAPITH"/>
<evidence type="ECO:0000259" key="2">
    <source>
        <dbReference type="PROSITE" id="PS50048"/>
    </source>
</evidence>
<feature type="compositionally biased region" description="Pro residues" evidence="1">
    <location>
        <begin position="298"/>
        <end position="323"/>
    </location>
</feature>
<dbReference type="GO" id="GO:0000981">
    <property type="term" value="F:DNA-binding transcription factor activity, RNA polymerase II-specific"/>
    <property type="evidence" value="ECO:0007669"/>
    <property type="project" value="InterPro"/>
</dbReference>
<reference evidence="3 4" key="1">
    <citation type="journal article" date="2015" name="Genome Biol. Evol.">
        <title>Phylogenomic analyses indicate that early fungi evolved digesting cell walls of algal ancestors of land plants.</title>
        <authorList>
            <person name="Chang Y."/>
            <person name="Wang S."/>
            <person name="Sekimoto S."/>
            <person name="Aerts A.L."/>
            <person name="Choi C."/>
            <person name="Clum A."/>
            <person name="LaButti K.M."/>
            <person name="Lindquist E.A."/>
            <person name="Yee Ngan C."/>
            <person name="Ohm R.A."/>
            <person name="Salamov A.A."/>
            <person name="Grigoriev I.V."/>
            <person name="Spatafora J.W."/>
            <person name="Berbee M.L."/>
        </authorList>
    </citation>
    <scope>NUCLEOTIDE SEQUENCE [LARGE SCALE GENOMIC DNA]</scope>
    <source>
        <strain evidence="3 4">JEL478</strain>
    </source>
</reference>
<dbReference type="InterPro" id="IPR036864">
    <property type="entry name" value="Zn2-C6_fun-type_DNA-bd_sf"/>
</dbReference>
<dbReference type="Pfam" id="PF00172">
    <property type="entry name" value="Zn_clus"/>
    <property type="match status" value="1"/>
</dbReference>
<dbReference type="InterPro" id="IPR001138">
    <property type="entry name" value="Zn2Cys6_DnaBD"/>
</dbReference>
<feature type="compositionally biased region" description="Low complexity" evidence="1">
    <location>
        <begin position="105"/>
        <end position="118"/>
    </location>
</feature>
<gene>
    <name evidence="3" type="ORF">M427DRAFT_56666</name>
</gene>
<name>A0A139AGQ5_GONPJ</name>
<feature type="compositionally biased region" description="Pro residues" evidence="1">
    <location>
        <begin position="192"/>
        <end position="207"/>
    </location>
</feature>
<feature type="region of interest" description="Disordered" evidence="1">
    <location>
        <begin position="218"/>
        <end position="237"/>
    </location>
</feature>
<feature type="compositionally biased region" description="Pro residues" evidence="1">
    <location>
        <begin position="264"/>
        <end position="276"/>
    </location>
</feature>
<feature type="region of interest" description="Disordered" evidence="1">
    <location>
        <begin position="252"/>
        <end position="360"/>
    </location>
</feature>
<feature type="domain" description="Zn(2)-C6 fungal-type" evidence="2">
    <location>
        <begin position="18"/>
        <end position="47"/>
    </location>
</feature>
<protein>
    <recommendedName>
        <fullName evidence="2">Zn(2)-C6 fungal-type domain-containing protein</fullName>
    </recommendedName>
</protein>
<dbReference type="CDD" id="cd00067">
    <property type="entry name" value="GAL4"/>
    <property type="match status" value="1"/>
</dbReference>
<dbReference type="SMART" id="SM00066">
    <property type="entry name" value="GAL4"/>
    <property type="match status" value="1"/>
</dbReference>
<sequence>MLRGRIPSSAHSDATEFACDNCHRVKRSCIDGDPCHRCVQRNLVCTRSRFVSGGKLKKGPKAGKGAARAGSAWAGAVAVPAAAAVGAGTAGDGLHPSWPSPVPAPASAAHSSISSPAPRLSPSPFPTPPEHDGPLLVPAPPQTPRYDPIRDAWSSSSSVSSLQPSSASPGSLDSAPSPHTRTNSSSSTTSPTHPPAPAPPPLLPFPLLPAHDPISSWHAAAATAKQDPRPPFSGSFPLHMQMHAHVHPAVSYAQPGAPTSFPLQPNPHPPPHPPADVPSIAHHAPITHNVQPFYAPTLPHPPPPHRPGSLPPPPGTPPLPPPFGHQTSYGPSPSWPLPHDSGYGSGWDRGRDGSGSGGAG</sequence>
<dbReference type="PRINTS" id="PR01217">
    <property type="entry name" value="PRICHEXTENSN"/>
</dbReference>
<dbReference type="PROSITE" id="PS50048">
    <property type="entry name" value="ZN2_CY6_FUNGAL_2"/>
    <property type="match status" value="1"/>
</dbReference>
<dbReference type="Gene3D" id="4.10.240.10">
    <property type="entry name" value="Zn(2)-C6 fungal-type DNA-binding domain"/>
    <property type="match status" value="1"/>
</dbReference>
<dbReference type="AlphaFoldDB" id="A0A139AGQ5"/>
<accession>A0A139AGQ5</accession>
<feature type="compositionally biased region" description="Gly residues" evidence="1">
    <location>
        <begin position="343"/>
        <end position="360"/>
    </location>
</feature>
<keyword evidence="4" id="KW-1185">Reference proteome</keyword>
<proteinExistence type="predicted"/>
<dbReference type="SUPFAM" id="SSF57701">
    <property type="entry name" value="Zn2/Cys6 DNA-binding domain"/>
    <property type="match status" value="1"/>
</dbReference>
<dbReference type="Proteomes" id="UP000070544">
    <property type="component" value="Unassembled WGS sequence"/>
</dbReference>
<dbReference type="GO" id="GO:0008270">
    <property type="term" value="F:zinc ion binding"/>
    <property type="evidence" value="ECO:0007669"/>
    <property type="project" value="InterPro"/>
</dbReference>
<feature type="region of interest" description="Disordered" evidence="1">
    <location>
        <begin position="96"/>
        <end position="207"/>
    </location>
</feature>
<feature type="compositionally biased region" description="Pro residues" evidence="1">
    <location>
        <begin position="119"/>
        <end position="128"/>
    </location>
</feature>
<evidence type="ECO:0000313" key="3">
    <source>
        <dbReference type="EMBL" id="KXS15593.1"/>
    </source>
</evidence>
<dbReference type="STRING" id="1344416.A0A139AGQ5"/>
<evidence type="ECO:0000256" key="1">
    <source>
        <dbReference type="SAM" id="MobiDB-lite"/>
    </source>
</evidence>
<organism evidence="3 4">
    <name type="scientific">Gonapodya prolifera (strain JEL478)</name>
    <name type="common">Monoblepharis prolifera</name>
    <dbReference type="NCBI Taxonomy" id="1344416"/>
    <lineage>
        <taxon>Eukaryota</taxon>
        <taxon>Fungi</taxon>
        <taxon>Fungi incertae sedis</taxon>
        <taxon>Chytridiomycota</taxon>
        <taxon>Chytridiomycota incertae sedis</taxon>
        <taxon>Monoblepharidomycetes</taxon>
        <taxon>Monoblepharidales</taxon>
        <taxon>Gonapodyaceae</taxon>
        <taxon>Gonapodya</taxon>
    </lineage>
</organism>
<feature type="compositionally biased region" description="Low complexity" evidence="1">
    <location>
        <begin position="154"/>
        <end position="191"/>
    </location>
</feature>
<dbReference type="EMBL" id="KQ965761">
    <property type="protein sequence ID" value="KXS15593.1"/>
    <property type="molecule type" value="Genomic_DNA"/>
</dbReference>
<evidence type="ECO:0000313" key="4">
    <source>
        <dbReference type="Proteomes" id="UP000070544"/>
    </source>
</evidence>
<dbReference type="PROSITE" id="PS00463">
    <property type="entry name" value="ZN2_CY6_FUNGAL_1"/>
    <property type="match status" value="1"/>
</dbReference>